<evidence type="ECO:0000256" key="1">
    <source>
        <dbReference type="SAM" id="MobiDB-lite"/>
    </source>
</evidence>
<proteinExistence type="predicted"/>
<feature type="compositionally biased region" description="Low complexity" evidence="1">
    <location>
        <begin position="157"/>
        <end position="170"/>
    </location>
</feature>
<dbReference type="AlphaFoldDB" id="A0A542ER69"/>
<keyword evidence="3" id="KW-1185">Reference proteome</keyword>
<evidence type="ECO:0000313" key="2">
    <source>
        <dbReference type="EMBL" id="TQJ17830.1"/>
    </source>
</evidence>
<gene>
    <name evidence="2" type="ORF">FB475_1959</name>
</gene>
<feature type="region of interest" description="Disordered" evidence="1">
    <location>
        <begin position="154"/>
        <end position="238"/>
    </location>
</feature>
<organism evidence="2 3">
    <name type="scientific">Kribbella jejuensis</name>
    <dbReference type="NCBI Taxonomy" id="236068"/>
    <lineage>
        <taxon>Bacteria</taxon>
        <taxon>Bacillati</taxon>
        <taxon>Actinomycetota</taxon>
        <taxon>Actinomycetes</taxon>
        <taxon>Propionibacteriales</taxon>
        <taxon>Kribbellaceae</taxon>
        <taxon>Kribbella</taxon>
    </lineage>
</organism>
<feature type="compositionally biased region" description="Pro residues" evidence="1">
    <location>
        <begin position="171"/>
        <end position="184"/>
    </location>
</feature>
<feature type="compositionally biased region" description="Pro residues" evidence="1">
    <location>
        <begin position="228"/>
        <end position="238"/>
    </location>
</feature>
<evidence type="ECO:0000313" key="3">
    <source>
        <dbReference type="Proteomes" id="UP000316298"/>
    </source>
</evidence>
<reference evidence="2 3" key="1">
    <citation type="submission" date="2019-06" db="EMBL/GenBank/DDBJ databases">
        <title>Sequencing the genomes of 1000 actinobacteria strains.</title>
        <authorList>
            <person name="Klenk H.-P."/>
        </authorList>
    </citation>
    <scope>NUCLEOTIDE SEQUENCE [LARGE SCALE GENOMIC DNA]</scope>
    <source>
        <strain evidence="2 3">DSM 17305</strain>
    </source>
</reference>
<name>A0A542ER69_9ACTN</name>
<dbReference type="Proteomes" id="UP000316298">
    <property type="component" value="Unassembled WGS sequence"/>
</dbReference>
<comment type="caution">
    <text evidence="2">The sequence shown here is derived from an EMBL/GenBank/DDBJ whole genome shotgun (WGS) entry which is preliminary data.</text>
</comment>
<dbReference type="RefSeq" id="WP_238332058.1">
    <property type="nucleotide sequence ID" value="NZ_VFMM01000001.1"/>
</dbReference>
<feature type="compositionally biased region" description="Low complexity" evidence="1">
    <location>
        <begin position="185"/>
        <end position="227"/>
    </location>
</feature>
<protein>
    <submittedName>
        <fullName evidence="2">Uncharacterized protein</fullName>
    </submittedName>
</protein>
<accession>A0A542ER69</accession>
<dbReference type="EMBL" id="VFMM01000001">
    <property type="protein sequence ID" value="TQJ17830.1"/>
    <property type="molecule type" value="Genomic_DNA"/>
</dbReference>
<sequence>MALGDFFARLTGRKEEPEPALLPAPPTNDDLLAALVRVEQLVAGGAVPAVVASRVGRVVRVVRETIPRLGNLGGSAQAYSVMATCTDYLPDAIGGYLRLPRQWADTRPVDRGKTSLMILIDQLDLLAATMDKVYDAVNRADAAALITHGRFLQEKFGTPSTGGTLTLGPTPSTPPPTPATPPDPHTTTAAPPDPHTTATPHTSTSPTHPSSTSPGPTNPSTSTGPAGPLAPPPGRGGS</sequence>